<dbReference type="GO" id="GO:0004722">
    <property type="term" value="F:protein serine/threonine phosphatase activity"/>
    <property type="evidence" value="ECO:0007669"/>
    <property type="project" value="InterPro"/>
</dbReference>
<dbReference type="AlphaFoldDB" id="A0A1E4SM35"/>
<feature type="domain" description="PPM-type phosphatase" evidence="1">
    <location>
        <begin position="53"/>
        <end position="404"/>
    </location>
</feature>
<dbReference type="PROSITE" id="PS51746">
    <property type="entry name" value="PPM_2"/>
    <property type="match status" value="1"/>
</dbReference>
<reference evidence="3" key="1">
    <citation type="submission" date="2016-05" db="EMBL/GenBank/DDBJ databases">
        <title>Comparative genomics of biotechnologically important yeasts.</title>
        <authorList>
            <consortium name="DOE Joint Genome Institute"/>
            <person name="Riley R."/>
            <person name="Haridas S."/>
            <person name="Wolfe K.H."/>
            <person name="Lopes M.R."/>
            <person name="Hittinger C.T."/>
            <person name="Goker M."/>
            <person name="Salamov A."/>
            <person name="Wisecaver J."/>
            <person name="Long T.M."/>
            <person name="Aerts A.L."/>
            <person name="Barry K."/>
            <person name="Choi C."/>
            <person name="Clum A."/>
            <person name="Coughlan A.Y."/>
            <person name="Deshpande S."/>
            <person name="Douglass A.P."/>
            <person name="Hanson S.J."/>
            <person name="Klenk H.-P."/>
            <person name="Labutti K."/>
            <person name="Lapidus A."/>
            <person name="Lindquist E."/>
            <person name="Lipzen A."/>
            <person name="Meier-Kolthoff J.P."/>
            <person name="Ohm R.A."/>
            <person name="Otillar R.P."/>
            <person name="Pangilinan J."/>
            <person name="Peng Y."/>
            <person name="Rokas A."/>
            <person name="Rosa C.A."/>
            <person name="Scheuner C."/>
            <person name="Sibirny A.A."/>
            <person name="Slot J.C."/>
            <person name="Stielow J.B."/>
            <person name="Sun H."/>
            <person name="Kurtzman C.P."/>
            <person name="Blackwell M."/>
            <person name="Grigoriev I.V."/>
            <person name="Jeffries T.W."/>
        </authorList>
    </citation>
    <scope>NUCLEOTIDE SEQUENCE [LARGE SCALE GENOMIC DNA]</scope>
    <source>
        <strain evidence="3">NRRL Y-17324</strain>
    </source>
</reference>
<dbReference type="RefSeq" id="XP_020065692.1">
    <property type="nucleotide sequence ID" value="XM_020211460.1"/>
</dbReference>
<dbReference type="Proteomes" id="UP000094285">
    <property type="component" value="Unassembled WGS sequence"/>
</dbReference>
<dbReference type="STRING" id="984487.A0A1E4SM35"/>
<gene>
    <name evidence="2" type="ORF">CANTADRAFT_88499</name>
</gene>
<dbReference type="Pfam" id="PF00481">
    <property type="entry name" value="PP2C"/>
    <property type="match status" value="2"/>
</dbReference>
<dbReference type="InterPro" id="IPR036457">
    <property type="entry name" value="PPM-type-like_dom_sf"/>
</dbReference>
<dbReference type="InterPro" id="IPR001932">
    <property type="entry name" value="PPM-type_phosphatase-like_dom"/>
</dbReference>
<evidence type="ECO:0000259" key="1">
    <source>
        <dbReference type="PROSITE" id="PS51746"/>
    </source>
</evidence>
<dbReference type="CDD" id="cd00143">
    <property type="entry name" value="PP2Cc"/>
    <property type="match status" value="1"/>
</dbReference>
<evidence type="ECO:0000313" key="2">
    <source>
        <dbReference type="EMBL" id="ODV80570.1"/>
    </source>
</evidence>
<dbReference type="InterPro" id="IPR015655">
    <property type="entry name" value="PP2C"/>
</dbReference>
<dbReference type="EMBL" id="KV453910">
    <property type="protein sequence ID" value="ODV80570.1"/>
    <property type="molecule type" value="Genomic_DNA"/>
</dbReference>
<dbReference type="SUPFAM" id="SSF81606">
    <property type="entry name" value="PP2C-like"/>
    <property type="match status" value="1"/>
</dbReference>
<sequence length="434" mass="48921">MVLARSLVRPATVPQRVLARSISSSITFTAIDKSPSTNKPARLRVPLLKSPSHFGHFTSRVNRLYNEDKYSAHVLELSSQRPVFNFTVFDGHGGSQCSTFLADNLAQKIEDGLPFVEDAKDKHKNELITKYWKTIGGYWKRWYKHRKDNFKVMKKLNNSVKLANIALPPDDLHVRLPMVYLKTDYDFFEQEDNKSGSTCTLALIETVYSEPDHLHTDYYFNRNTISRLTLTQVGDTRALVVDKNGDAHCLTQSHHPSNPMEASRLRKYAANFFMTDSFGEERFISLANTRAFGDVGFKQMGVTSEPDVIQFIIGDHNTISKKLTPEEIKNYTVGGLGGDEAFLVLISDGVTNVITDQEVADIVTSHYNMKGGPAATPQACAEEVIKFVEYVGGDDNATCLVIRLNGWGKWPVNDRTGELRQTRMDDYNPRKLRG</sequence>
<dbReference type="OrthoDB" id="416093at2759"/>
<dbReference type="GeneID" id="30985596"/>
<dbReference type="PANTHER" id="PTHR13832">
    <property type="entry name" value="PROTEIN PHOSPHATASE 2C"/>
    <property type="match status" value="1"/>
</dbReference>
<name>A0A1E4SM35_9ASCO</name>
<organism evidence="2 3">
    <name type="scientific">Suhomyces tanzawaensis NRRL Y-17324</name>
    <dbReference type="NCBI Taxonomy" id="984487"/>
    <lineage>
        <taxon>Eukaryota</taxon>
        <taxon>Fungi</taxon>
        <taxon>Dikarya</taxon>
        <taxon>Ascomycota</taxon>
        <taxon>Saccharomycotina</taxon>
        <taxon>Pichiomycetes</taxon>
        <taxon>Debaryomycetaceae</taxon>
        <taxon>Suhomyces</taxon>
    </lineage>
</organism>
<dbReference type="PANTHER" id="PTHR13832:SF589">
    <property type="entry name" value="[PYRUVATE DEHYDROGENASE [ACETYL-TRANSFERRING]]-PHOSPHATASE 2, MITOCHONDRIAL"/>
    <property type="match status" value="1"/>
</dbReference>
<dbReference type="Gene3D" id="3.60.40.10">
    <property type="entry name" value="PPM-type phosphatase domain"/>
    <property type="match status" value="1"/>
</dbReference>
<keyword evidence="3" id="KW-1185">Reference proteome</keyword>
<proteinExistence type="predicted"/>
<protein>
    <submittedName>
        <fullName evidence="2">Protein serine/threonine phosphatase 2C</fullName>
    </submittedName>
</protein>
<dbReference type="SMART" id="SM00332">
    <property type="entry name" value="PP2Cc"/>
    <property type="match status" value="1"/>
</dbReference>
<evidence type="ECO:0000313" key="3">
    <source>
        <dbReference type="Proteomes" id="UP000094285"/>
    </source>
</evidence>
<accession>A0A1E4SM35</accession>